<reference evidence="2 3" key="1">
    <citation type="submission" date="2017-10" db="EMBL/GenBank/DDBJ databases">
        <title>Draft genome sequences of strains TRE 1, TRE 9, TRE H and TRI 7, isolated from tamarins, belonging to four potential novel Bifidobacterium species.</title>
        <authorList>
            <person name="Mattarelli P."/>
            <person name="Modesto M."/>
            <person name="Puglisi E."/>
            <person name="Morelli L."/>
            <person name="Spezio C."/>
            <person name="Bonetti A."/>
            <person name="Sandri C."/>
        </authorList>
    </citation>
    <scope>NUCLEOTIDE SEQUENCE [LARGE SCALE GENOMIC DNA]</scope>
    <source>
        <strain evidence="3">TRI7</strain>
    </source>
</reference>
<keyword evidence="3" id="KW-1185">Reference proteome</keyword>
<keyword evidence="1" id="KW-0175">Coiled coil</keyword>
<protein>
    <submittedName>
        <fullName evidence="2">Uncharacterized protein</fullName>
    </submittedName>
</protein>
<dbReference type="AlphaFoldDB" id="A0A2M9HD83"/>
<dbReference type="Proteomes" id="UP000231451">
    <property type="component" value="Unassembled WGS sequence"/>
</dbReference>
<feature type="coiled-coil region" evidence="1">
    <location>
        <begin position="115"/>
        <end position="177"/>
    </location>
</feature>
<organism evidence="2 3">
    <name type="scientific">Bifidobacterium simiarum</name>
    <dbReference type="NCBI Taxonomy" id="2045441"/>
    <lineage>
        <taxon>Bacteria</taxon>
        <taxon>Bacillati</taxon>
        <taxon>Actinomycetota</taxon>
        <taxon>Actinomycetes</taxon>
        <taxon>Bifidobacteriales</taxon>
        <taxon>Bifidobacteriaceae</taxon>
        <taxon>Bifidobacterium</taxon>
    </lineage>
</organism>
<evidence type="ECO:0000313" key="2">
    <source>
        <dbReference type="EMBL" id="PJM74762.1"/>
    </source>
</evidence>
<evidence type="ECO:0000256" key="1">
    <source>
        <dbReference type="SAM" id="Coils"/>
    </source>
</evidence>
<comment type="caution">
    <text evidence="2">The sequence shown here is derived from an EMBL/GenBank/DDBJ whole genome shotgun (WGS) entry which is preliminary data.</text>
</comment>
<proteinExistence type="predicted"/>
<accession>A0A2M9HD83</accession>
<name>A0A2M9HD83_9BIFI</name>
<gene>
    <name evidence="2" type="ORF">CSQ87_08515</name>
</gene>
<sequence length="485" mass="53896">MPTSDGTVVVQPVSEYVIRYLRWFNKTTDLTFGSDDGQRIAEMIRAAFEAPERLEDFSDGSISSSEIQQIRKAIMRLQHPNDEMMNSLIREMLMHDQKFVQRCRAEAFRDLEPEISSKRQEMHQLEEAAQQQASANAALAAQEKQLRQQIEEARQRIETEQANLHDVEQEKERVLARLDEDAALRLGLRATVRFTERFTAGQSSGSAAENVLNPVRYPELGTPSAGDSIADALKHNLRQFGIVPVRQSADMNMLVDGIRSTLSATHLLAVDSMFAAPLANTLSYAVRSVPASHVSVPTDWNDSSALDDLLNDDRQRVLVLDNLFDTVNESVLFELSRAQSETIVILPVGAYGNLRLVAREIWNRIFYVPTERYAVLSQSAPTPAFAHHSESNPSVEDREILAKTKSLGPKIGNGLPTTSMILPVTIGMAGEAMGITGTGQWIAPHLTLQLSLHQGPEQAQSFANGCTDAYSCNTLLTRVWKRNGR</sequence>
<dbReference type="EMBL" id="PEBK01000008">
    <property type="protein sequence ID" value="PJM74762.1"/>
    <property type="molecule type" value="Genomic_DNA"/>
</dbReference>
<evidence type="ECO:0000313" key="3">
    <source>
        <dbReference type="Proteomes" id="UP000231451"/>
    </source>
</evidence>